<name>A0A2S8BEB5_9MYCO</name>
<evidence type="ECO:0000313" key="1">
    <source>
        <dbReference type="EMBL" id="PQM45010.1"/>
    </source>
</evidence>
<evidence type="ECO:0000313" key="2">
    <source>
        <dbReference type="Proteomes" id="UP000238296"/>
    </source>
</evidence>
<dbReference type="AlphaFoldDB" id="A0A2S8BEB5"/>
<accession>A0A2S8BEB5</accession>
<dbReference type="EMBL" id="PPEA01000679">
    <property type="protein sequence ID" value="PQM45010.1"/>
    <property type="molecule type" value="Genomic_DNA"/>
</dbReference>
<organism evidence="1 2">
    <name type="scientific">Mycobacterium talmoniae</name>
    <dbReference type="NCBI Taxonomy" id="1858794"/>
    <lineage>
        <taxon>Bacteria</taxon>
        <taxon>Bacillati</taxon>
        <taxon>Actinomycetota</taxon>
        <taxon>Actinomycetes</taxon>
        <taxon>Mycobacteriales</taxon>
        <taxon>Mycobacteriaceae</taxon>
        <taxon>Mycobacterium</taxon>
    </lineage>
</organism>
<protein>
    <submittedName>
        <fullName evidence="1">Uncharacterized protein</fullName>
    </submittedName>
</protein>
<sequence length="145" mass="14517">MISSGTSCAASAADLPVSLISRSSISSRCSLSQTAKRANALARPLAPRCSHSRWALRSPAAIVGTSAGSVQCTCPASAPVAGLAMVPIPEKAASGVTSGVVAVIAAMLAPPCDADRPGLDRCQVRVGGTAPSGPCRHRVGAMPRR</sequence>
<comment type="caution">
    <text evidence="1">The sequence shown here is derived from an EMBL/GenBank/DDBJ whole genome shotgun (WGS) entry which is preliminary data.</text>
</comment>
<proteinExistence type="predicted"/>
<dbReference type="Proteomes" id="UP000238296">
    <property type="component" value="Unassembled WGS sequence"/>
</dbReference>
<gene>
    <name evidence="1" type="ORF">C1Y40_04818</name>
</gene>
<reference evidence="1 2" key="1">
    <citation type="journal article" date="2017" name="Int. J. Syst. Evol. Microbiol.">
        <title>Mycobacterium talmoniae sp. nov., a slowly growing mycobacterium isolated from human respiratory samples.</title>
        <authorList>
            <person name="Davidson R.M."/>
            <person name="DeGroote M.A."/>
            <person name="Marola J.L."/>
            <person name="Buss S."/>
            <person name="Jones V."/>
            <person name="McNeil M.R."/>
            <person name="Freifeld A.G."/>
            <person name="Elaine Epperson L."/>
            <person name="Hasan N.A."/>
            <person name="Jackson M."/>
            <person name="Iwen P.C."/>
            <person name="Salfinger M."/>
            <person name="Strong M."/>
        </authorList>
    </citation>
    <scope>NUCLEOTIDE SEQUENCE [LARGE SCALE GENOMIC DNA]</scope>
    <source>
        <strain evidence="1 2">ATCC BAA-2683</strain>
    </source>
</reference>